<name>A0ABW1NSG7_9ACTN</name>
<gene>
    <name evidence="1" type="ORF">ACFP1K_31880</name>
</gene>
<reference evidence="2" key="1">
    <citation type="journal article" date="2019" name="Int. J. Syst. Evol. Microbiol.">
        <title>The Global Catalogue of Microorganisms (GCM) 10K type strain sequencing project: providing services to taxonomists for standard genome sequencing and annotation.</title>
        <authorList>
            <consortium name="The Broad Institute Genomics Platform"/>
            <consortium name="The Broad Institute Genome Sequencing Center for Infectious Disease"/>
            <person name="Wu L."/>
            <person name="Ma J."/>
        </authorList>
    </citation>
    <scope>NUCLEOTIDE SEQUENCE [LARGE SCALE GENOMIC DNA]</scope>
    <source>
        <strain evidence="2">JCM 30346</strain>
    </source>
</reference>
<protein>
    <submittedName>
        <fullName evidence="1">Uncharacterized protein</fullName>
    </submittedName>
</protein>
<evidence type="ECO:0000313" key="1">
    <source>
        <dbReference type="EMBL" id="MFC6085803.1"/>
    </source>
</evidence>
<dbReference type="RefSeq" id="WP_380760320.1">
    <property type="nucleotide sequence ID" value="NZ_JBHSRF010000069.1"/>
</dbReference>
<evidence type="ECO:0000313" key="2">
    <source>
        <dbReference type="Proteomes" id="UP001596137"/>
    </source>
</evidence>
<dbReference type="EMBL" id="JBHSRF010000069">
    <property type="protein sequence ID" value="MFC6085803.1"/>
    <property type="molecule type" value="Genomic_DNA"/>
</dbReference>
<sequence>MVVARGEDQPVSLAVLADAYGRHWEIMDSAGGGWIAVRRHGVSAGAVARGLSNVRCAGTLAELARCLESETEMERRPPRFDRLPAVVIPSPRKS</sequence>
<organism evidence="1 2">
    <name type="scientific">Sphaerisporangium aureirubrum</name>
    <dbReference type="NCBI Taxonomy" id="1544736"/>
    <lineage>
        <taxon>Bacteria</taxon>
        <taxon>Bacillati</taxon>
        <taxon>Actinomycetota</taxon>
        <taxon>Actinomycetes</taxon>
        <taxon>Streptosporangiales</taxon>
        <taxon>Streptosporangiaceae</taxon>
        <taxon>Sphaerisporangium</taxon>
    </lineage>
</organism>
<comment type="caution">
    <text evidence="1">The sequence shown here is derived from an EMBL/GenBank/DDBJ whole genome shotgun (WGS) entry which is preliminary data.</text>
</comment>
<proteinExistence type="predicted"/>
<accession>A0ABW1NSG7</accession>
<keyword evidence="2" id="KW-1185">Reference proteome</keyword>
<dbReference type="Proteomes" id="UP001596137">
    <property type="component" value="Unassembled WGS sequence"/>
</dbReference>